<keyword evidence="2" id="KW-1185">Reference proteome</keyword>
<organism evidence="1 2">
    <name type="scientific">Collybiopsis confluens</name>
    <dbReference type="NCBI Taxonomy" id="2823264"/>
    <lineage>
        <taxon>Eukaryota</taxon>
        <taxon>Fungi</taxon>
        <taxon>Dikarya</taxon>
        <taxon>Basidiomycota</taxon>
        <taxon>Agaricomycotina</taxon>
        <taxon>Agaricomycetes</taxon>
        <taxon>Agaricomycetidae</taxon>
        <taxon>Agaricales</taxon>
        <taxon>Marasmiineae</taxon>
        <taxon>Omphalotaceae</taxon>
        <taxon>Collybiopsis</taxon>
    </lineage>
</organism>
<dbReference type="AlphaFoldDB" id="A0A8H5HQ16"/>
<evidence type="ECO:0000313" key="1">
    <source>
        <dbReference type="EMBL" id="KAF5387363.1"/>
    </source>
</evidence>
<dbReference type="Proteomes" id="UP000518752">
    <property type="component" value="Unassembled WGS sequence"/>
</dbReference>
<sequence>MFAVIPDDIKEKIANSGCGMEMSWEAFIYRVPLIIWPYQADQPYNATLMSRNHEVAFELFAVRTGNTGERVPYVFKDAPSDAPSFTPDGVKFARIQPSKIDSD</sequence>
<accession>A0A8H5HQ16</accession>
<dbReference type="SUPFAM" id="SSF53756">
    <property type="entry name" value="UDP-Glycosyltransferase/glycogen phosphorylase"/>
    <property type="match status" value="1"/>
</dbReference>
<evidence type="ECO:0000313" key="2">
    <source>
        <dbReference type="Proteomes" id="UP000518752"/>
    </source>
</evidence>
<dbReference type="OrthoDB" id="5835829at2759"/>
<proteinExistence type="predicted"/>
<protein>
    <submittedName>
        <fullName evidence="1">Uncharacterized protein</fullName>
    </submittedName>
</protein>
<gene>
    <name evidence="1" type="ORF">D9757_005743</name>
</gene>
<reference evidence="1 2" key="1">
    <citation type="journal article" date="2020" name="ISME J.">
        <title>Uncovering the hidden diversity of litter-decomposition mechanisms in mushroom-forming fungi.</title>
        <authorList>
            <person name="Floudas D."/>
            <person name="Bentzer J."/>
            <person name="Ahren D."/>
            <person name="Johansson T."/>
            <person name="Persson P."/>
            <person name="Tunlid A."/>
        </authorList>
    </citation>
    <scope>NUCLEOTIDE SEQUENCE [LARGE SCALE GENOMIC DNA]</scope>
    <source>
        <strain evidence="1 2">CBS 406.79</strain>
    </source>
</reference>
<dbReference type="Gene3D" id="3.40.50.2000">
    <property type="entry name" value="Glycogen Phosphorylase B"/>
    <property type="match status" value="1"/>
</dbReference>
<dbReference type="EMBL" id="JAACJN010000033">
    <property type="protein sequence ID" value="KAF5387363.1"/>
    <property type="molecule type" value="Genomic_DNA"/>
</dbReference>
<comment type="caution">
    <text evidence="1">The sequence shown here is derived from an EMBL/GenBank/DDBJ whole genome shotgun (WGS) entry which is preliminary data.</text>
</comment>
<name>A0A8H5HQ16_9AGAR</name>